<dbReference type="AlphaFoldDB" id="A0A1Y2J2A1"/>
<evidence type="ECO:0000313" key="2">
    <source>
        <dbReference type="EMBL" id="OSD07528.1"/>
    </source>
</evidence>
<evidence type="ECO:0000313" key="3">
    <source>
        <dbReference type="Proteomes" id="UP000193067"/>
    </source>
</evidence>
<accession>A0A1Y2J2A1</accession>
<dbReference type="OrthoDB" id="2739409at2759"/>
<keyword evidence="3" id="KW-1185">Reference proteome</keyword>
<feature type="compositionally biased region" description="Polar residues" evidence="1">
    <location>
        <begin position="57"/>
        <end position="66"/>
    </location>
</feature>
<feature type="region of interest" description="Disordered" evidence="1">
    <location>
        <begin position="37"/>
        <end position="78"/>
    </location>
</feature>
<dbReference type="EMBL" id="KZ084088">
    <property type="protein sequence ID" value="OSD07528.1"/>
    <property type="molecule type" value="Genomic_DNA"/>
</dbReference>
<evidence type="ECO:0000256" key="1">
    <source>
        <dbReference type="SAM" id="MobiDB-lite"/>
    </source>
</evidence>
<name>A0A1Y2J2A1_TRAC3</name>
<sequence>MPEDTNLPGPHYALLEYARNMHQYTLELWLDLSRKLDSQNQQPNVPSAMPNGHADNAGQSGMTTESDLAESPQEWEGPLSPAASVAAYRTLVALSSVHAYDIAI</sequence>
<dbReference type="Proteomes" id="UP000193067">
    <property type="component" value="Unassembled WGS sequence"/>
</dbReference>
<proteinExistence type="predicted"/>
<protein>
    <submittedName>
        <fullName evidence="2">Uncharacterized protein</fullName>
    </submittedName>
</protein>
<reference evidence="2 3" key="1">
    <citation type="journal article" date="2015" name="Biotechnol. Biofuels">
        <title>Enhanced degradation of softwood versus hardwood by the white-rot fungus Pycnoporus coccineus.</title>
        <authorList>
            <person name="Couturier M."/>
            <person name="Navarro D."/>
            <person name="Chevret D."/>
            <person name="Henrissat B."/>
            <person name="Piumi F."/>
            <person name="Ruiz-Duenas F.J."/>
            <person name="Martinez A.T."/>
            <person name="Grigoriev I.V."/>
            <person name="Riley R."/>
            <person name="Lipzen A."/>
            <person name="Berrin J.G."/>
            <person name="Master E.R."/>
            <person name="Rosso M.N."/>
        </authorList>
    </citation>
    <scope>NUCLEOTIDE SEQUENCE [LARGE SCALE GENOMIC DNA]</scope>
    <source>
        <strain evidence="2 3">BRFM310</strain>
    </source>
</reference>
<gene>
    <name evidence="2" type="ORF">PYCCODRAFT_1463764</name>
</gene>
<organism evidence="2 3">
    <name type="scientific">Trametes coccinea (strain BRFM310)</name>
    <name type="common">Pycnoporus coccineus</name>
    <dbReference type="NCBI Taxonomy" id="1353009"/>
    <lineage>
        <taxon>Eukaryota</taxon>
        <taxon>Fungi</taxon>
        <taxon>Dikarya</taxon>
        <taxon>Basidiomycota</taxon>
        <taxon>Agaricomycotina</taxon>
        <taxon>Agaricomycetes</taxon>
        <taxon>Polyporales</taxon>
        <taxon>Polyporaceae</taxon>
        <taxon>Trametes</taxon>
    </lineage>
</organism>